<accession>A0A4P7CES4</accession>
<dbReference type="RefSeq" id="WP_162856372.1">
    <property type="nucleotide sequence ID" value="NZ_CP038145.1"/>
</dbReference>
<reference evidence="2 3" key="1">
    <citation type="submission" date="2019-03" db="EMBL/GenBank/DDBJ databases">
        <authorList>
            <person name="Che Y."/>
            <person name="Zhou L."/>
        </authorList>
    </citation>
    <scope>NUCLEOTIDE SEQUENCE [LARGE SCALE GENOMIC DNA]</scope>
    <source>
        <strain evidence="2 3">AIFJ1607</strain>
    </source>
</reference>
<dbReference type="KEGG" id="aio:EXH44_03980"/>
<dbReference type="Proteomes" id="UP000294444">
    <property type="component" value="Chromosome"/>
</dbReference>
<sequence length="210" mass="24480">MKYAFIDYENVNSLDGLNLQEYDRTFLFIGSVNNQLRLTEKFNDEINITLITVKDISKNNVDFHLTYYLGKLDISTDKNIEFHILSNDKGFDGICQFIQHQREPRICFRKAINQTEEKIALPLLPSQVTNVNNAEKEKIIQVAQEFKSFVVKIEKRHLPATIEKLKNHIRSQTCLRGVDKKEAEKLLPKIIEQLAQKKLIKVNENKVSYL</sequence>
<gene>
    <name evidence="2" type="ORF">EXH44_03980</name>
</gene>
<evidence type="ECO:0000259" key="1">
    <source>
        <dbReference type="Pfam" id="PF18475"/>
    </source>
</evidence>
<dbReference type="Pfam" id="PF18475">
    <property type="entry name" value="PIN7"/>
    <property type="match status" value="1"/>
</dbReference>
<name>A0A4P7CES4_9PAST</name>
<evidence type="ECO:0000313" key="3">
    <source>
        <dbReference type="Proteomes" id="UP000294444"/>
    </source>
</evidence>
<dbReference type="InterPro" id="IPR041494">
    <property type="entry name" value="PIN7"/>
</dbReference>
<feature type="domain" description="PIN-like" evidence="1">
    <location>
        <begin position="5"/>
        <end position="100"/>
    </location>
</feature>
<protein>
    <recommendedName>
        <fullName evidence="1">PIN-like domain-containing protein</fullName>
    </recommendedName>
</protein>
<keyword evidence="3" id="KW-1185">Reference proteome</keyword>
<dbReference type="AlphaFoldDB" id="A0A4P7CES4"/>
<evidence type="ECO:0000313" key="2">
    <source>
        <dbReference type="EMBL" id="QBQ63453.1"/>
    </source>
</evidence>
<proteinExistence type="predicted"/>
<organism evidence="2 3">
    <name type="scientific">Actinobacillus indolicus</name>
    <dbReference type="NCBI Taxonomy" id="51049"/>
    <lineage>
        <taxon>Bacteria</taxon>
        <taxon>Pseudomonadati</taxon>
        <taxon>Pseudomonadota</taxon>
        <taxon>Gammaproteobacteria</taxon>
        <taxon>Pasteurellales</taxon>
        <taxon>Pasteurellaceae</taxon>
        <taxon>Actinobacillus</taxon>
    </lineage>
</organism>
<dbReference type="EMBL" id="CP038145">
    <property type="protein sequence ID" value="QBQ63453.1"/>
    <property type="molecule type" value="Genomic_DNA"/>
</dbReference>